<keyword evidence="2" id="KW-0520">NAD</keyword>
<dbReference type="PROSITE" id="PS00065">
    <property type="entry name" value="D_2_HYDROXYACID_DH_1"/>
    <property type="match status" value="1"/>
</dbReference>
<evidence type="ECO:0000259" key="4">
    <source>
        <dbReference type="Pfam" id="PF00389"/>
    </source>
</evidence>
<dbReference type="Pfam" id="PF02826">
    <property type="entry name" value="2-Hacid_dh_C"/>
    <property type="match status" value="1"/>
</dbReference>
<dbReference type="InterPro" id="IPR050223">
    <property type="entry name" value="D-isomer_2-hydroxyacid_DH"/>
</dbReference>
<organism evidence="6 7">
    <name type="scientific">Roseateles agri</name>
    <dbReference type="NCBI Taxonomy" id="3098619"/>
    <lineage>
        <taxon>Bacteria</taxon>
        <taxon>Pseudomonadati</taxon>
        <taxon>Pseudomonadota</taxon>
        <taxon>Betaproteobacteria</taxon>
        <taxon>Burkholderiales</taxon>
        <taxon>Sphaerotilaceae</taxon>
        <taxon>Roseateles</taxon>
    </lineage>
</organism>
<evidence type="ECO:0000256" key="2">
    <source>
        <dbReference type="ARBA" id="ARBA00023027"/>
    </source>
</evidence>
<accession>A0ABU5DRP1</accession>
<proteinExistence type="inferred from homology"/>
<evidence type="ECO:0000313" key="7">
    <source>
        <dbReference type="Proteomes" id="UP001285263"/>
    </source>
</evidence>
<feature type="domain" description="D-isomer specific 2-hydroxyacid dehydrogenase catalytic" evidence="4">
    <location>
        <begin position="10"/>
        <end position="309"/>
    </location>
</feature>
<dbReference type="SUPFAM" id="SSF51735">
    <property type="entry name" value="NAD(P)-binding Rossmann-fold domains"/>
    <property type="match status" value="1"/>
</dbReference>
<keyword evidence="1 3" id="KW-0560">Oxidoreductase</keyword>
<comment type="caution">
    <text evidence="6">The sequence shown here is derived from an EMBL/GenBank/DDBJ whole genome shotgun (WGS) entry which is preliminary data.</text>
</comment>
<dbReference type="InterPro" id="IPR029752">
    <property type="entry name" value="D-isomer_DH_CS1"/>
</dbReference>
<dbReference type="CDD" id="cd12156">
    <property type="entry name" value="HPPR"/>
    <property type="match status" value="1"/>
</dbReference>
<dbReference type="Gene3D" id="3.40.50.720">
    <property type="entry name" value="NAD(P)-binding Rossmann-like Domain"/>
    <property type="match status" value="2"/>
</dbReference>
<evidence type="ECO:0000256" key="1">
    <source>
        <dbReference type="ARBA" id="ARBA00023002"/>
    </source>
</evidence>
<evidence type="ECO:0000259" key="5">
    <source>
        <dbReference type="Pfam" id="PF02826"/>
    </source>
</evidence>
<sequence>MKPVLLLMIPLRDQLLAQLRERFDVRHAPTQVEREAIVRSHGEEIEIVLTNGTIGISADQIDAMPRLTFACAYGAGYENIAVEHARSRGIALANGAGSNEDCVADHALALLLSAVRAIPTLDSACRQGVWRDDLPLFPQLAHKRVGILGLGSIGRKIARRCEAFDMSVGYHNRSKRSDLPYAYFGDAEALANWSDFLIVAAPGGAATRHIVNSVVLAALGSDGFLVNISRGSLVDTAALAEALSAGGLRGAGLDVYEGEPDPPAALIGLRNVVLTPHVAGSSPEALQAALACFMDNAARHLAGEPLRTPI</sequence>
<dbReference type="EMBL" id="JAXCLA010000013">
    <property type="protein sequence ID" value="MDY0748991.1"/>
    <property type="molecule type" value="Genomic_DNA"/>
</dbReference>
<evidence type="ECO:0000256" key="3">
    <source>
        <dbReference type="RuleBase" id="RU003719"/>
    </source>
</evidence>
<dbReference type="Proteomes" id="UP001285263">
    <property type="component" value="Unassembled WGS sequence"/>
</dbReference>
<evidence type="ECO:0000313" key="6">
    <source>
        <dbReference type="EMBL" id="MDY0748991.1"/>
    </source>
</evidence>
<dbReference type="InterPro" id="IPR036291">
    <property type="entry name" value="NAD(P)-bd_dom_sf"/>
</dbReference>
<keyword evidence="7" id="KW-1185">Reference proteome</keyword>
<name>A0ABU5DRP1_9BURK</name>
<comment type="similarity">
    <text evidence="3">Belongs to the D-isomer specific 2-hydroxyacid dehydrogenase family.</text>
</comment>
<dbReference type="PANTHER" id="PTHR10996:SF178">
    <property type="entry name" value="2-HYDROXYACID DEHYDROGENASE YGL185C-RELATED"/>
    <property type="match status" value="1"/>
</dbReference>
<dbReference type="PANTHER" id="PTHR10996">
    <property type="entry name" value="2-HYDROXYACID DEHYDROGENASE-RELATED"/>
    <property type="match status" value="1"/>
</dbReference>
<gene>
    <name evidence="6" type="ORF">SNE35_31120</name>
</gene>
<feature type="domain" description="D-isomer specific 2-hydroxyacid dehydrogenase NAD-binding" evidence="5">
    <location>
        <begin position="108"/>
        <end position="279"/>
    </location>
</feature>
<dbReference type="SUPFAM" id="SSF52283">
    <property type="entry name" value="Formate/glycerate dehydrogenase catalytic domain-like"/>
    <property type="match status" value="1"/>
</dbReference>
<protein>
    <submittedName>
        <fullName evidence="6">2-hydroxyacid dehydrogenase</fullName>
    </submittedName>
</protein>
<dbReference type="InterPro" id="IPR006139">
    <property type="entry name" value="D-isomer_2_OHA_DH_cat_dom"/>
</dbReference>
<dbReference type="InterPro" id="IPR006140">
    <property type="entry name" value="D-isomer_DH_NAD-bd"/>
</dbReference>
<dbReference type="Pfam" id="PF00389">
    <property type="entry name" value="2-Hacid_dh"/>
    <property type="match status" value="1"/>
</dbReference>
<dbReference type="RefSeq" id="WP_320426960.1">
    <property type="nucleotide sequence ID" value="NZ_JAXCLA010000013.1"/>
</dbReference>
<reference evidence="6 7" key="1">
    <citation type="submission" date="2023-11" db="EMBL/GenBank/DDBJ databases">
        <title>Paucibacter sp. nov., isolated from fresh soil in Korea.</title>
        <authorList>
            <person name="Le N.T.T."/>
        </authorList>
    </citation>
    <scope>NUCLEOTIDE SEQUENCE [LARGE SCALE GENOMIC DNA]</scope>
    <source>
        <strain evidence="6 7">R3-3</strain>
    </source>
</reference>